<dbReference type="Proteomes" id="UP001065174">
    <property type="component" value="Chromosome"/>
</dbReference>
<accession>A0ABY6CP76</accession>
<evidence type="ECO:0000259" key="1">
    <source>
        <dbReference type="Pfam" id="PF13568"/>
    </source>
</evidence>
<feature type="domain" description="Outer membrane protein beta-barrel" evidence="1">
    <location>
        <begin position="36"/>
        <end position="203"/>
    </location>
</feature>
<organism evidence="2 3">
    <name type="scientific">Reichenbachiella agarivorans</name>
    <dbReference type="NCBI Taxonomy" id="2979464"/>
    <lineage>
        <taxon>Bacteria</taxon>
        <taxon>Pseudomonadati</taxon>
        <taxon>Bacteroidota</taxon>
        <taxon>Cytophagia</taxon>
        <taxon>Cytophagales</taxon>
        <taxon>Reichenbachiellaceae</taxon>
        <taxon>Reichenbachiella</taxon>
    </lineage>
</organism>
<dbReference type="EMBL" id="CP106679">
    <property type="protein sequence ID" value="UXP32277.1"/>
    <property type="molecule type" value="Genomic_DNA"/>
</dbReference>
<dbReference type="Pfam" id="PF13568">
    <property type="entry name" value="OMP_b-brl_2"/>
    <property type="match status" value="1"/>
</dbReference>
<dbReference type="RefSeq" id="WP_262309713.1">
    <property type="nucleotide sequence ID" value="NZ_CP106679.1"/>
</dbReference>
<sequence length="235" mass="26179">MKRITCSLLFLICLQYQSQGQVLISLLLGDKLNSDQIEFGMIGGASFSSLTQVEHERDMAAFMLGFYFDIKLKNAWSLAPSCLVVSKMGVRDMPTYATGDPSIDAVFGSGNLRRELAYIQVPVCLRYNLKNRIYFDLGPQVSLLREATDIFEVENGKNMGIYNRDIRDDYKRLDAGFVGGVGYSLRESKSMNFGINYYQGVVDALKNNGGSGQYNSAWYLYLTVPIGAGKAENKS</sequence>
<protein>
    <submittedName>
        <fullName evidence="2">PorT family protein</fullName>
    </submittedName>
</protein>
<name>A0ABY6CP76_9BACT</name>
<evidence type="ECO:0000313" key="2">
    <source>
        <dbReference type="EMBL" id="UXP32277.1"/>
    </source>
</evidence>
<dbReference type="InterPro" id="IPR025665">
    <property type="entry name" value="Beta-barrel_OMP_2"/>
</dbReference>
<gene>
    <name evidence="2" type="ORF">N6H18_18220</name>
</gene>
<evidence type="ECO:0000313" key="3">
    <source>
        <dbReference type="Proteomes" id="UP001065174"/>
    </source>
</evidence>
<proteinExistence type="predicted"/>
<reference evidence="2" key="1">
    <citation type="submission" date="2022-09" db="EMBL/GenBank/DDBJ databases">
        <title>Comparative genomics and taxonomic characterization of three novel marine species of genus Reichenbachiella exhibiting antioxidant and polysaccharide degradation activities.</title>
        <authorList>
            <person name="Muhammad N."/>
            <person name="Lee Y.-J."/>
            <person name="Ko J."/>
            <person name="Kim S.-G."/>
        </authorList>
    </citation>
    <scope>NUCLEOTIDE SEQUENCE</scope>
    <source>
        <strain evidence="2">BKB1-1</strain>
    </source>
</reference>
<keyword evidence="3" id="KW-1185">Reference proteome</keyword>